<gene>
    <name evidence="5" type="ORF">R0137_04465</name>
</gene>
<evidence type="ECO:0000256" key="1">
    <source>
        <dbReference type="ARBA" id="ARBA00044945"/>
    </source>
</evidence>
<comment type="similarity">
    <text evidence="1">Belongs to the ZraP family.</text>
</comment>
<dbReference type="InterPro" id="IPR025961">
    <property type="entry name" value="Metal_resist"/>
</dbReference>
<organism evidence="5 6">
    <name type="scientific">Congregibacter brevis</name>
    <dbReference type="NCBI Taxonomy" id="3081201"/>
    <lineage>
        <taxon>Bacteria</taxon>
        <taxon>Pseudomonadati</taxon>
        <taxon>Pseudomonadota</taxon>
        <taxon>Gammaproteobacteria</taxon>
        <taxon>Cellvibrionales</taxon>
        <taxon>Halieaceae</taxon>
        <taxon>Congregibacter</taxon>
    </lineage>
</organism>
<dbReference type="Proteomes" id="UP001626549">
    <property type="component" value="Chromosome"/>
</dbReference>
<dbReference type="Pfam" id="PF13801">
    <property type="entry name" value="Metal_resist"/>
    <property type="match status" value="1"/>
</dbReference>
<dbReference type="Gene3D" id="1.20.120.1490">
    <property type="match status" value="1"/>
</dbReference>
<keyword evidence="4" id="KW-0472">Membrane</keyword>
<accession>A0ABZ0IFL6</accession>
<keyword evidence="4" id="KW-1133">Transmembrane helix</keyword>
<sequence length="152" mass="17101">MNRNNYIVIALLVSLAANLLIVGFMVGKNRNANRAPPPMAWMAEQLSSETQRRVRGQMRSQLPEVRPLREDMRQAQAAVRKAVSAEAFDPQALERALQQSREVTGRYQALIHENLAAVAAELPREQRIALVRAALQRGQNAKKPSRKPDNIR</sequence>
<keyword evidence="4" id="KW-0812">Transmembrane</keyword>
<evidence type="ECO:0000313" key="6">
    <source>
        <dbReference type="Proteomes" id="UP001626549"/>
    </source>
</evidence>
<evidence type="ECO:0000256" key="3">
    <source>
        <dbReference type="ARBA" id="ARBA00045001"/>
    </source>
</evidence>
<name>A0ABZ0IFL6_9GAMM</name>
<dbReference type="RefSeq" id="WP_407328881.1">
    <property type="nucleotide sequence ID" value="NZ_CP136865.1"/>
</dbReference>
<protein>
    <recommendedName>
        <fullName evidence="2">Signaling pathway modulator ZraP</fullName>
    </recommendedName>
    <alternativeName>
        <fullName evidence="3">Zinc resistance-associated protein</fullName>
    </alternativeName>
</protein>
<proteinExistence type="inferred from homology"/>
<keyword evidence="6" id="KW-1185">Reference proteome</keyword>
<evidence type="ECO:0000256" key="2">
    <source>
        <dbReference type="ARBA" id="ARBA00044983"/>
    </source>
</evidence>
<dbReference type="EMBL" id="CP136865">
    <property type="protein sequence ID" value="WOJ97832.1"/>
    <property type="molecule type" value="Genomic_DNA"/>
</dbReference>
<evidence type="ECO:0000256" key="4">
    <source>
        <dbReference type="SAM" id="Phobius"/>
    </source>
</evidence>
<evidence type="ECO:0000313" key="5">
    <source>
        <dbReference type="EMBL" id="WOJ97832.1"/>
    </source>
</evidence>
<reference evidence="5 6" key="1">
    <citation type="submission" date="2023-10" db="EMBL/GenBank/DDBJ databases">
        <title>Two novel species belonging to the OM43/NOR5 clade.</title>
        <authorList>
            <person name="Park M."/>
        </authorList>
    </citation>
    <scope>NUCLEOTIDE SEQUENCE [LARGE SCALE GENOMIC DNA]</scope>
    <source>
        <strain evidence="5 6">IMCC45268</strain>
    </source>
</reference>
<feature type="transmembrane region" description="Helical" evidence="4">
    <location>
        <begin position="6"/>
        <end position="26"/>
    </location>
</feature>